<feature type="region of interest" description="Disordered" evidence="1">
    <location>
        <begin position="1"/>
        <end position="79"/>
    </location>
</feature>
<evidence type="ECO:0000313" key="3">
    <source>
        <dbReference type="Proteomes" id="UP000041254"/>
    </source>
</evidence>
<protein>
    <submittedName>
        <fullName evidence="2">Uncharacterized protein</fullName>
    </submittedName>
</protein>
<gene>
    <name evidence="2" type="ORF">Vbra_19508</name>
</gene>
<dbReference type="EMBL" id="CDMY01000973">
    <property type="protein sequence ID" value="CEM38144.1"/>
    <property type="molecule type" value="Genomic_DNA"/>
</dbReference>
<reference evidence="2 3" key="1">
    <citation type="submission" date="2014-11" db="EMBL/GenBank/DDBJ databases">
        <authorList>
            <person name="Zhu J."/>
            <person name="Qi W."/>
            <person name="Song R."/>
        </authorList>
    </citation>
    <scope>NUCLEOTIDE SEQUENCE [LARGE SCALE GENOMIC DNA]</scope>
</reference>
<keyword evidence="3" id="KW-1185">Reference proteome</keyword>
<feature type="compositionally biased region" description="Low complexity" evidence="1">
    <location>
        <begin position="35"/>
        <end position="46"/>
    </location>
</feature>
<name>A0A0G4H3E9_VITBC</name>
<dbReference type="InParanoid" id="A0A0G4H3E9"/>
<organism evidence="2 3">
    <name type="scientific">Vitrella brassicaformis (strain CCMP3155)</name>
    <dbReference type="NCBI Taxonomy" id="1169540"/>
    <lineage>
        <taxon>Eukaryota</taxon>
        <taxon>Sar</taxon>
        <taxon>Alveolata</taxon>
        <taxon>Colpodellida</taxon>
        <taxon>Vitrellaceae</taxon>
        <taxon>Vitrella</taxon>
    </lineage>
</organism>
<proteinExistence type="predicted"/>
<accession>A0A0G4H3E9</accession>
<dbReference type="VEuPathDB" id="CryptoDB:Vbra_19508"/>
<dbReference type="Proteomes" id="UP000041254">
    <property type="component" value="Unassembled WGS sequence"/>
</dbReference>
<dbReference type="AlphaFoldDB" id="A0A0G4H3E9"/>
<sequence>MTKKGKQTDFVVVQHCPSTAASPQGAQCPPPPASPDTSPAPVAATPIAYQQKMAAPAAPTHHRHDHQDDHHPPAPPPRRKAVLLNDIKAAQKARKAPHSLPRASGIPAHHLPYVPYYAKIIRYDGPCDGLMGGGGSGICWPTIG</sequence>
<evidence type="ECO:0000256" key="1">
    <source>
        <dbReference type="SAM" id="MobiDB-lite"/>
    </source>
</evidence>
<evidence type="ECO:0000313" key="2">
    <source>
        <dbReference type="EMBL" id="CEM38144.1"/>
    </source>
</evidence>